<name>A0A183KEU1_9TREM</name>
<organism evidence="3">
    <name type="scientific">Schistosoma curassoni</name>
    <dbReference type="NCBI Taxonomy" id="6186"/>
    <lineage>
        <taxon>Eukaryota</taxon>
        <taxon>Metazoa</taxon>
        <taxon>Spiralia</taxon>
        <taxon>Lophotrochozoa</taxon>
        <taxon>Platyhelminthes</taxon>
        <taxon>Trematoda</taxon>
        <taxon>Digenea</taxon>
        <taxon>Strigeidida</taxon>
        <taxon>Schistosomatoidea</taxon>
        <taxon>Schistosomatidae</taxon>
        <taxon>Schistosoma</taxon>
    </lineage>
</organism>
<gene>
    <name evidence="1" type="ORF">SCUD_LOCUS13535</name>
</gene>
<dbReference type="WBParaSite" id="SCUD_0001353801-mRNA-1">
    <property type="protein sequence ID" value="SCUD_0001353801-mRNA-1"/>
    <property type="gene ID" value="SCUD_0001353801"/>
</dbReference>
<accession>A0A183KEU1</accession>
<evidence type="ECO:0000313" key="3">
    <source>
        <dbReference type="WBParaSite" id="SCUD_0001353801-mRNA-1"/>
    </source>
</evidence>
<sequence>MGEYHPLQSICLNDLVIFQCREDNSYVSVSSYCQYPKLTVTLVEHNYETL</sequence>
<dbReference type="AlphaFoldDB" id="A0A183KEU1"/>
<protein>
    <submittedName>
        <fullName evidence="1 3">Uncharacterized protein</fullName>
    </submittedName>
</protein>
<keyword evidence="2" id="KW-1185">Reference proteome</keyword>
<evidence type="ECO:0000313" key="1">
    <source>
        <dbReference type="EMBL" id="VDP53066.1"/>
    </source>
</evidence>
<dbReference type="Proteomes" id="UP000279833">
    <property type="component" value="Unassembled WGS sequence"/>
</dbReference>
<evidence type="ECO:0000313" key="2">
    <source>
        <dbReference type="Proteomes" id="UP000279833"/>
    </source>
</evidence>
<reference evidence="3" key="1">
    <citation type="submission" date="2016-06" db="UniProtKB">
        <authorList>
            <consortium name="WormBaseParasite"/>
        </authorList>
    </citation>
    <scope>IDENTIFICATION</scope>
</reference>
<dbReference type="EMBL" id="UZAK01035952">
    <property type="protein sequence ID" value="VDP53066.1"/>
    <property type="molecule type" value="Genomic_DNA"/>
</dbReference>
<proteinExistence type="predicted"/>
<reference evidence="1 2" key="2">
    <citation type="submission" date="2018-11" db="EMBL/GenBank/DDBJ databases">
        <authorList>
            <consortium name="Pathogen Informatics"/>
        </authorList>
    </citation>
    <scope>NUCLEOTIDE SEQUENCE [LARGE SCALE GENOMIC DNA]</scope>
    <source>
        <strain evidence="1">Dakar</strain>
        <strain evidence="2">Dakar, Senegal</strain>
    </source>
</reference>